<reference evidence="2 3" key="1">
    <citation type="journal article" date="2019" name="Nat. Ecol. Evol.">
        <title>Megaphylogeny resolves global patterns of mushroom evolution.</title>
        <authorList>
            <person name="Varga T."/>
            <person name="Krizsan K."/>
            <person name="Foldi C."/>
            <person name="Dima B."/>
            <person name="Sanchez-Garcia M."/>
            <person name="Sanchez-Ramirez S."/>
            <person name="Szollosi G.J."/>
            <person name="Szarkandi J.G."/>
            <person name="Papp V."/>
            <person name="Albert L."/>
            <person name="Andreopoulos W."/>
            <person name="Angelini C."/>
            <person name="Antonin V."/>
            <person name="Barry K.W."/>
            <person name="Bougher N.L."/>
            <person name="Buchanan P."/>
            <person name="Buyck B."/>
            <person name="Bense V."/>
            <person name="Catcheside P."/>
            <person name="Chovatia M."/>
            <person name="Cooper J."/>
            <person name="Damon W."/>
            <person name="Desjardin D."/>
            <person name="Finy P."/>
            <person name="Geml J."/>
            <person name="Haridas S."/>
            <person name="Hughes K."/>
            <person name="Justo A."/>
            <person name="Karasinski D."/>
            <person name="Kautmanova I."/>
            <person name="Kiss B."/>
            <person name="Kocsube S."/>
            <person name="Kotiranta H."/>
            <person name="LaButti K.M."/>
            <person name="Lechner B.E."/>
            <person name="Liimatainen K."/>
            <person name="Lipzen A."/>
            <person name="Lukacs Z."/>
            <person name="Mihaltcheva S."/>
            <person name="Morgado L.N."/>
            <person name="Niskanen T."/>
            <person name="Noordeloos M.E."/>
            <person name="Ohm R.A."/>
            <person name="Ortiz-Santana B."/>
            <person name="Ovrebo C."/>
            <person name="Racz N."/>
            <person name="Riley R."/>
            <person name="Savchenko A."/>
            <person name="Shiryaev A."/>
            <person name="Soop K."/>
            <person name="Spirin V."/>
            <person name="Szebenyi C."/>
            <person name="Tomsovsky M."/>
            <person name="Tulloss R.E."/>
            <person name="Uehling J."/>
            <person name="Grigoriev I.V."/>
            <person name="Vagvolgyi C."/>
            <person name="Papp T."/>
            <person name="Martin F.M."/>
            <person name="Miettinen O."/>
            <person name="Hibbett D.S."/>
            <person name="Nagy L.G."/>
        </authorList>
    </citation>
    <scope>NUCLEOTIDE SEQUENCE [LARGE SCALE GENOMIC DNA]</scope>
    <source>
        <strain evidence="2 3">CBS 166.37</strain>
    </source>
</reference>
<sequence length="268" mass="29016">MPCDVLSSFSCLDELTQIVYQSIHRFVVLSSVTDDKWNIYLGLSGPEGRWWSGSWTEADILQTVGSKPSEILLEAFAKKLAESFVQGEIHIGDWSPEAGAKINLTLGPSSKKPMHVPLVEMSAVDAAAHATNVFLEIALHAQSRKCRLHAAPAEYSLASITPSITPVASHAVQEPAPQPIDSSSKVAARVQGSSQKTAKPSANTVQVDKSAQEEIKLLKAQLEKQKKRPAASIEKPAAMAPHRKGASLANPNKKARKYQAIEFESDED</sequence>
<evidence type="ECO:0000313" key="3">
    <source>
        <dbReference type="Proteomes" id="UP000308652"/>
    </source>
</evidence>
<gene>
    <name evidence="2" type="ORF">BDQ12DRAFT_673043</name>
</gene>
<name>A0A5C3MII4_9AGAR</name>
<feature type="region of interest" description="Disordered" evidence="1">
    <location>
        <begin position="222"/>
        <end position="268"/>
    </location>
</feature>
<proteinExistence type="predicted"/>
<protein>
    <submittedName>
        <fullName evidence="2">Uncharacterized protein</fullName>
    </submittedName>
</protein>
<evidence type="ECO:0000313" key="2">
    <source>
        <dbReference type="EMBL" id="TFK44473.1"/>
    </source>
</evidence>
<dbReference type="Proteomes" id="UP000308652">
    <property type="component" value="Unassembled WGS sequence"/>
</dbReference>
<dbReference type="AlphaFoldDB" id="A0A5C3MII4"/>
<evidence type="ECO:0000256" key="1">
    <source>
        <dbReference type="SAM" id="MobiDB-lite"/>
    </source>
</evidence>
<keyword evidence="3" id="KW-1185">Reference proteome</keyword>
<dbReference type="EMBL" id="ML213590">
    <property type="protein sequence ID" value="TFK44473.1"/>
    <property type="molecule type" value="Genomic_DNA"/>
</dbReference>
<organism evidence="2 3">
    <name type="scientific">Crucibulum laeve</name>
    <dbReference type="NCBI Taxonomy" id="68775"/>
    <lineage>
        <taxon>Eukaryota</taxon>
        <taxon>Fungi</taxon>
        <taxon>Dikarya</taxon>
        <taxon>Basidiomycota</taxon>
        <taxon>Agaricomycotina</taxon>
        <taxon>Agaricomycetes</taxon>
        <taxon>Agaricomycetidae</taxon>
        <taxon>Agaricales</taxon>
        <taxon>Agaricineae</taxon>
        <taxon>Nidulariaceae</taxon>
        <taxon>Crucibulum</taxon>
    </lineage>
</organism>
<accession>A0A5C3MII4</accession>
<dbReference type="OrthoDB" id="3164380at2759"/>